<name>U2NMJ2_9BACT</name>
<comment type="caution">
    <text evidence="1">The sequence shown here is derived from an EMBL/GenBank/DDBJ whole genome shotgun (WGS) entry which is preliminary data.</text>
</comment>
<dbReference type="AlphaFoldDB" id="U2NMJ2"/>
<dbReference type="PATRIC" id="fig|1115809.3.peg.1363"/>
<accession>U2NMJ2</accession>
<dbReference type="Proteomes" id="UP000016648">
    <property type="component" value="Unassembled WGS sequence"/>
</dbReference>
<keyword evidence="2" id="KW-1185">Reference proteome</keyword>
<evidence type="ECO:0000313" key="2">
    <source>
        <dbReference type="Proteomes" id="UP000016648"/>
    </source>
</evidence>
<dbReference type="RefSeq" id="WP_021589719.1">
    <property type="nucleotide sequence ID" value="NZ_AWEY01000025.1"/>
</dbReference>
<sequence>MKDQNVYAAIAMALFEYKGNNVHDKESGIITIKPRATEWNARFLSMTPKP</sequence>
<organism evidence="1 2">
    <name type="scientific">Segatella baroniae F0067</name>
    <dbReference type="NCBI Taxonomy" id="1115809"/>
    <lineage>
        <taxon>Bacteria</taxon>
        <taxon>Pseudomonadati</taxon>
        <taxon>Bacteroidota</taxon>
        <taxon>Bacteroidia</taxon>
        <taxon>Bacteroidales</taxon>
        <taxon>Prevotellaceae</taxon>
        <taxon>Segatella</taxon>
    </lineage>
</organism>
<protein>
    <submittedName>
        <fullName evidence="1">Uncharacterized protein</fullName>
    </submittedName>
</protein>
<dbReference type="EMBL" id="AWEY01000025">
    <property type="protein sequence ID" value="ERK39295.1"/>
    <property type="molecule type" value="Genomic_DNA"/>
</dbReference>
<proteinExistence type="predicted"/>
<gene>
    <name evidence="1" type="ORF">HMPREF9135_2358</name>
</gene>
<evidence type="ECO:0000313" key="1">
    <source>
        <dbReference type="EMBL" id="ERK39295.1"/>
    </source>
</evidence>
<reference evidence="1 2" key="1">
    <citation type="submission" date="2013-08" db="EMBL/GenBank/DDBJ databases">
        <authorList>
            <person name="Durkin A.S."/>
            <person name="Haft D.R."/>
            <person name="McCorrison J."/>
            <person name="Torralba M."/>
            <person name="Gillis M."/>
            <person name="Haft D.H."/>
            <person name="Methe B."/>
            <person name="Sutton G."/>
            <person name="Nelson K.E."/>
        </authorList>
    </citation>
    <scope>NUCLEOTIDE SEQUENCE [LARGE SCALE GENOMIC DNA]</scope>
    <source>
        <strain evidence="1 2">F0067</strain>
    </source>
</reference>